<name>A0A7W6JFZ5_9CAUL</name>
<feature type="domain" description="EamA" evidence="7">
    <location>
        <begin position="170"/>
        <end position="306"/>
    </location>
</feature>
<dbReference type="EMBL" id="JACIDM010000002">
    <property type="protein sequence ID" value="MBB4083428.1"/>
    <property type="molecule type" value="Genomic_DNA"/>
</dbReference>
<protein>
    <submittedName>
        <fullName evidence="8">Drug/metabolite transporter (DMT)-like permease</fullName>
    </submittedName>
</protein>
<feature type="transmembrane region" description="Helical" evidence="6">
    <location>
        <begin position="140"/>
        <end position="162"/>
    </location>
</feature>
<dbReference type="InterPro" id="IPR050638">
    <property type="entry name" value="AA-Vitamin_Transporters"/>
</dbReference>
<dbReference type="Proteomes" id="UP000529946">
    <property type="component" value="Unassembled WGS sequence"/>
</dbReference>
<keyword evidence="4 6" id="KW-1133">Transmembrane helix</keyword>
<feature type="transmembrane region" description="Helical" evidence="6">
    <location>
        <begin position="287"/>
        <end position="306"/>
    </location>
</feature>
<feature type="domain" description="EamA" evidence="7">
    <location>
        <begin position="24"/>
        <end position="155"/>
    </location>
</feature>
<evidence type="ECO:0000313" key="8">
    <source>
        <dbReference type="EMBL" id="MBB4083428.1"/>
    </source>
</evidence>
<organism evidence="8 9">
    <name type="scientific">Brevundimonas lenta</name>
    <dbReference type="NCBI Taxonomy" id="424796"/>
    <lineage>
        <taxon>Bacteria</taxon>
        <taxon>Pseudomonadati</taxon>
        <taxon>Pseudomonadota</taxon>
        <taxon>Alphaproteobacteria</taxon>
        <taxon>Caulobacterales</taxon>
        <taxon>Caulobacteraceae</taxon>
        <taxon>Brevundimonas</taxon>
    </lineage>
</organism>
<comment type="subcellular location">
    <subcellularLocation>
        <location evidence="1">Membrane</location>
        <topology evidence="1">Multi-pass membrane protein</topology>
    </subcellularLocation>
</comment>
<keyword evidence="9" id="KW-1185">Reference proteome</keyword>
<proteinExistence type="inferred from homology"/>
<feature type="transmembrane region" description="Helical" evidence="6">
    <location>
        <begin position="53"/>
        <end position="72"/>
    </location>
</feature>
<evidence type="ECO:0000256" key="4">
    <source>
        <dbReference type="ARBA" id="ARBA00022989"/>
    </source>
</evidence>
<dbReference type="SUPFAM" id="SSF103481">
    <property type="entry name" value="Multidrug resistance efflux transporter EmrE"/>
    <property type="match status" value="2"/>
</dbReference>
<dbReference type="InterPro" id="IPR037185">
    <property type="entry name" value="EmrE-like"/>
</dbReference>
<feature type="transmembrane region" description="Helical" evidence="6">
    <location>
        <begin position="200"/>
        <end position="220"/>
    </location>
</feature>
<dbReference type="PANTHER" id="PTHR32322:SF2">
    <property type="entry name" value="EAMA DOMAIN-CONTAINING PROTEIN"/>
    <property type="match status" value="1"/>
</dbReference>
<sequence>MSAPTESIAPPKAKGLPQATLLAIGGVALCALIWGTTWYAITWQLGTVDPIASVVWRFGLASLVLFAGCLVARQPVRLNWSQHLAAIGQGAFVFAISYAFVYQSEQRVASAIVAVIFAALAFLNLVLFRVVGGQKAAPAAWLGASLGVAGVIVLSGSEVVAADMDTRALIGIGMAVLAVSSSAIGNFFSWRGQQAGSPVLSSTAWAMGYGTAMLAIYGLLTGVEWRLEMTPGYIISLLYLSVIGSVVAFAVYFWVARTRGYALASYISALTPPIAMLVSVLFEGARFGWPALAGLLLVLSGQALLIRAPKVSAA</sequence>
<feature type="transmembrane region" description="Helical" evidence="6">
    <location>
        <begin position="108"/>
        <end position="128"/>
    </location>
</feature>
<feature type="transmembrane region" description="Helical" evidence="6">
    <location>
        <begin position="261"/>
        <end position="281"/>
    </location>
</feature>
<evidence type="ECO:0000256" key="1">
    <source>
        <dbReference type="ARBA" id="ARBA00004141"/>
    </source>
</evidence>
<gene>
    <name evidence="8" type="ORF">GGR12_002294</name>
</gene>
<dbReference type="PANTHER" id="PTHR32322">
    <property type="entry name" value="INNER MEMBRANE TRANSPORTER"/>
    <property type="match status" value="1"/>
</dbReference>
<evidence type="ECO:0000256" key="6">
    <source>
        <dbReference type="SAM" id="Phobius"/>
    </source>
</evidence>
<feature type="transmembrane region" description="Helical" evidence="6">
    <location>
        <begin position="232"/>
        <end position="254"/>
    </location>
</feature>
<dbReference type="Pfam" id="PF00892">
    <property type="entry name" value="EamA"/>
    <property type="match status" value="2"/>
</dbReference>
<evidence type="ECO:0000256" key="5">
    <source>
        <dbReference type="ARBA" id="ARBA00023136"/>
    </source>
</evidence>
<dbReference type="RefSeq" id="WP_183204522.1">
    <property type="nucleotide sequence ID" value="NZ_BAAAER010000009.1"/>
</dbReference>
<evidence type="ECO:0000313" key="9">
    <source>
        <dbReference type="Proteomes" id="UP000529946"/>
    </source>
</evidence>
<keyword evidence="5 6" id="KW-0472">Membrane</keyword>
<accession>A0A7W6JFZ5</accession>
<dbReference type="GO" id="GO:0016020">
    <property type="term" value="C:membrane"/>
    <property type="evidence" value="ECO:0007669"/>
    <property type="project" value="UniProtKB-SubCell"/>
</dbReference>
<evidence type="ECO:0000256" key="2">
    <source>
        <dbReference type="ARBA" id="ARBA00007362"/>
    </source>
</evidence>
<comment type="similarity">
    <text evidence="2">Belongs to the EamA transporter family.</text>
</comment>
<feature type="transmembrane region" description="Helical" evidence="6">
    <location>
        <begin position="84"/>
        <end position="102"/>
    </location>
</feature>
<comment type="caution">
    <text evidence="8">The sequence shown here is derived from an EMBL/GenBank/DDBJ whole genome shotgun (WGS) entry which is preliminary data.</text>
</comment>
<feature type="transmembrane region" description="Helical" evidence="6">
    <location>
        <begin position="21"/>
        <end position="41"/>
    </location>
</feature>
<dbReference type="AlphaFoldDB" id="A0A7W6JFZ5"/>
<evidence type="ECO:0000256" key="3">
    <source>
        <dbReference type="ARBA" id="ARBA00022692"/>
    </source>
</evidence>
<reference evidence="8 9" key="1">
    <citation type="submission" date="2020-08" db="EMBL/GenBank/DDBJ databases">
        <title>Genomic Encyclopedia of Type Strains, Phase IV (KMG-IV): sequencing the most valuable type-strain genomes for metagenomic binning, comparative biology and taxonomic classification.</title>
        <authorList>
            <person name="Goeker M."/>
        </authorList>
    </citation>
    <scope>NUCLEOTIDE SEQUENCE [LARGE SCALE GENOMIC DNA]</scope>
    <source>
        <strain evidence="8 9">DSM 23960</strain>
    </source>
</reference>
<feature type="transmembrane region" description="Helical" evidence="6">
    <location>
        <begin position="168"/>
        <end position="188"/>
    </location>
</feature>
<evidence type="ECO:0000259" key="7">
    <source>
        <dbReference type="Pfam" id="PF00892"/>
    </source>
</evidence>
<keyword evidence="3 6" id="KW-0812">Transmembrane</keyword>
<dbReference type="InterPro" id="IPR000620">
    <property type="entry name" value="EamA_dom"/>
</dbReference>